<comment type="caution">
    <text evidence="2">The sequence shown here is derived from an EMBL/GenBank/DDBJ whole genome shotgun (WGS) entry which is preliminary data.</text>
</comment>
<evidence type="ECO:0000256" key="1">
    <source>
        <dbReference type="SAM" id="MobiDB-lite"/>
    </source>
</evidence>
<protein>
    <submittedName>
        <fullName evidence="2">Uncharacterized protein</fullName>
    </submittedName>
</protein>
<feature type="compositionally biased region" description="Basic and acidic residues" evidence="1">
    <location>
        <begin position="1"/>
        <end position="22"/>
    </location>
</feature>
<evidence type="ECO:0000313" key="2">
    <source>
        <dbReference type="EMBL" id="GJT56072.1"/>
    </source>
</evidence>
<proteinExistence type="predicted"/>
<name>A0ABQ5EYR8_9ASTR</name>
<accession>A0ABQ5EYR8</accession>
<dbReference type="Proteomes" id="UP001151760">
    <property type="component" value="Unassembled WGS sequence"/>
</dbReference>
<reference evidence="2" key="2">
    <citation type="submission" date="2022-01" db="EMBL/GenBank/DDBJ databases">
        <authorList>
            <person name="Yamashiro T."/>
            <person name="Shiraishi A."/>
            <person name="Satake H."/>
            <person name="Nakayama K."/>
        </authorList>
    </citation>
    <scope>NUCLEOTIDE SEQUENCE</scope>
</reference>
<feature type="region of interest" description="Disordered" evidence="1">
    <location>
        <begin position="1"/>
        <end position="23"/>
    </location>
</feature>
<reference evidence="2" key="1">
    <citation type="journal article" date="2022" name="Int. J. Mol. Sci.">
        <title>Draft Genome of Tanacetum Coccineum: Genomic Comparison of Closely Related Tanacetum-Family Plants.</title>
        <authorList>
            <person name="Yamashiro T."/>
            <person name="Shiraishi A."/>
            <person name="Nakayama K."/>
            <person name="Satake H."/>
        </authorList>
    </citation>
    <scope>NUCLEOTIDE SEQUENCE</scope>
</reference>
<organism evidence="2 3">
    <name type="scientific">Tanacetum coccineum</name>
    <dbReference type="NCBI Taxonomy" id="301880"/>
    <lineage>
        <taxon>Eukaryota</taxon>
        <taxon>Viridiplantae</taxon>
        <taxon>Streptophyta</taxon>
        <taxon>Embryophyta</taxon>
        <taxon>Tracheophyta</taxon>
        <taxon>Spermatophyta</taxon>
        <taxon>Magnoliopsida</taxon>
        <taxon>eudicotyledons</taxon>
        <taxon>Gunneridae</taxon>
        <taxon>Pentapetalae</taxon>
        <taxon>asterids</taxon>
        <taxon>campanulids</taxon>
        <taxon>Asterales</taxon>
        <taxon>Asteraceae</taxon>
        <taxon>Asteroideae</taxon>
        <taxon>Anthemideae</taxon>
        <taxon>Anthemidinae</taxon>
        <taxon>Tanacetum</taxon>
    </lineage>
</organism>
<gene>
    <name evidence="2" type="ORF">Tco_0991126</name>
</gene>
<keyword evidence="3" id="KW-1185">Reference proteome</keyword>
<evidence type="ECO:0000313" key="3">
    <source>
        <dbReference type="Proteomes" id="UP001151760"/>
    </source>
</evidence>
<sequence>MESKQTDNDVELEKQDTKKSETEDVLCSTLLVGTRFTSTAGAKIEDGSVQISSVLYRVEVAETDELTAGLLASAGSTLPAGGKLSAGLPPAGSLSAEGLPVDIPSAEERKRNTYATRYCRTAENQYASLDPDQQNQRKKDPEQHGNTLINEFQFCLTSISAVACENK</sequence>
<dbReference type="EMBL" id="BQNB010016812">
    <property type="protein sequence ID" value="GJT56072.1"/>
    <property type="molecule type" value="Genomic_DNA"/>
</dbReference>